<dbReference type="PANTHER" id="PTHR46609">
    <property type="entry name" value="EXONUCLEASE, PHAGE-TYPE/RECB, C-TERMINAL DOMAIN-CONTAINING PROTEIN"/>
    <property type="match status" value="1"/>
</dbReference>
<evidence type="ECO:0000256" key="1">
    <source>
        <dbReference type="PROSITE-ProRule" id="PRU00325"/>
    </source>
</evidence>
<gene>
    <name evidence="4" type="ORF">ABMA28_016458</name>
</gene>
<dbReference type="Gene3D" id="1.10.720.30">
    <property type="entry name" value="SAP domain"/>
    <property type="match status" value="1"/>
</dbReference>
<evidence type="ECO:0000259" key="2">
    <source>
        <dbReference type="PROSITE" id="PS50800"/>
    </source>
</evidence>
<dbReference type="SUPFAM" id="SSF68906">
    <property type="entry name" value="SAP domain"/>
    <property type="match status" value="1"/>
</dbReference>
<keyword evidence="1" id="KW-0863">Zinc-finger</keyword>
<evidence type="ECO:0008006" key="6">
    <source>
        <dbReference type="Google" id="ProtNLM"/>
    </source>
</evidence>
<dbReference type="SMART" id="SM00513">
    <property type="entry name" value="SAP"/>
    <property type="match status" value="1"/>
</dbReference>
<comment type="caution">
    <text evidence="4">The sequence shown here is derived from an EMBL/GenBank/DDBJ whole genome shotgun (WGS) entry which is preliminary data.</text>
</comment>
<feature type="domain" description="SWIM-type" evidence="3">
    <location>
        <begin position="131"/>
        <end position="171"/>
    </location>
</feature>
<dbReference type="Gene3D" id="3.90.320.10">
    <property type="match status" value="1"/>
</dbReference>
<dbReference type="InterPro" id="IPR011335">
    <property type="entry name" value="Restrct_endonuc-II-like"/>
</dbReference>
<dbReference type="PANTHER" id="PTHR46609:SF8">
    <property type="entry name" value="YQAJ VIRAL RECOMBINASE DOMAIN-CONTAINING PROTEIN"/>
    <property type="match status" value="1"/>
</dbReference>
<dbReference type="InterPro" id="IPR019080">
    <property type="entry name" value="YqaJ_viral_recombinase"/>
</dbReference>
<dbReference type="InterPro" id="IPR003034">
    <property type="entry name" value="SAP_dom"/>
</dbReference>
<dbReference type="Pfam" id="PF02037">
    <property type="entry name" value="SAP"/>
    <property type="match status" value="1"/>
</dbReference>
<dbReference type="GO" id="GO:0006281">
    <property type="term" value="P:DNA repair"/>
    <property type="evidence" value="ECO:0007669"/>
    <property type="project" value="UniProtKB-ARBA"/>
</dbReference>
<dbReference type="InterPro" id="IPR007527">
    <property type="entry name" value="Znf_SWIM"/>
</dbReference>
<dbReference type="AlphaFoldDB" id="A0ABD0T8X3"/>
<dbReference type="InterPro" id="IPR011604">
    <property type="entry name" value="PDDEXK-like_dom_sf"/>
</dbReference>
<evidence type="ECO:0000313" key="5">
    <source>
        <dbReference type="Proteomes" id="UP001549921"/>
    </source>
</evidence>
<dbReference type="PROSITE" id="PS50966">
    <property type="entry name" value="ZF_SWIM"/>
    <property type="match status" value="1"/>
</dbReference>
<keyword evidence="1" id="KW-0479">Metal-binding</keyword>
<proteinExistence type="predicted"/>
<dbReference type="CDD" id="cd22343">
    <property type="entry name" value="PDDEXK_lambda_exonuclease-like"/>
    <property type="match status" value="1"/>
</dbReference>
<dbReference type="InterPro" id="IPR051703">
    <property type="entry name" value="NF-kappa-B_Signaling_Reg"/>
</dbReference>
<dbReference type="PROSITE" id="PS50800">
    <property type="entry name" value="SAP"/>
    <property type="match status" value="1"/>
</dbReference>
<organism evidence="4 5">
    <name type="scientific">Loxostege sticticalis</name>
    <name type="common">Beet webworm moth</name>
    <dbReference type="NCBI Taxonomy" id="481309"/>
    <lineage>
        <taxon>Eukaryota</taxon>
        <taxon>Metazoa</taxon>
        <taxon>Ecdysozoa</taxon>
        <taxon>Arthropoda</taxon>
        <taxon>Hexapoda</taxon>
        <taxon>Insecta</taxon>
        <taxon>Pterygota</taxon>
        <taxon>Neoptera</taxon>
        <taxon>Endopterygota</taxon>
        <taxon>Lepidoptera</taxon>
        <taxon>Glossata</taxon>
        <taxon>Ditrysia</taxon>
        <taxon>Pyraloidea</taxon>
        <taxon>Crambidae</taxon>
        <taxon>Pyraustinae</taxon>
        <taxon>Loxostege</taxon>
    </lineage>
</organism>
<sequence length="507" mass="59593">MYCTWKLSQLKEELKKRGASCSGRKAELVERLEAYDRNFNFASKPYPLEPVQDEVMVIPKDDFYKDINSSTSLPPLHMLQIQEYFGECTQSLKMGKSLYENRYLLILRAVKIDDLAFIKGFCKAYMKRIQYEINIKIHQNGTVEESNCECTAGSGIHAQCKHVATVLYGVVDMLHHKTALLEEVSTQKLQRFHHPKKKYNSTPLKAQNLPNKRIQGNLNFHPYQENINKEKYNEKIRNLVLNFTYSTMPIKQLYRPANPYAVEWDHGSYSIPLKDKILESLHLNNVSSEDIKTIEQETRKQSQNVEWHKCRKHRLTASDFYTVCHLRVQTMPSFARNLLFKSSVSTRATNHGKVNEKVALKQYCEKYGLKVKECGLFINKEKPYLGASPDGLLGHETVVEVKCPYSTRFCLINPVTVPYLYQTNGILQIKRNHPYYYQIQGQLYCTNRKYCNLIIYTYKDMQVLYIERDENFIAEMIDKLDHFYKNYFEKAIFDKYLYRYYAEIIKP</sequence>
<dbReference type="SUPFAM" id="SSF52980">
    <property type="entry name" value="Restriction endonuclease-like"/>
    <property type="match status" value="1"/>
</dbReference>
<dbReference type="Pfam" id="PF09588">
    <property type="entry name" value="YqaJ"/>
    <property type="match status" value="1"/>
</dbReference>
<dbReference type="Proteomes" id="UP001549921">
    <property type="component" value="Unassembled WGS sequence"/>
</dbReference>
<evidence type="ECO:0000259" key="3">
    <source>
        <dbReference type="PROSITE" id="PS50966"/>
    </source>
</evidence>
<accession>A0ABD0T8X3</accession>
<evidence type="ECO:0000313" key="4">
    <source>
        <dbReference type="EMBL" id="KAL0839831.1"/>
    </source>
</evidence>
<reference evidence="4 5" key="1">
    <citation type="submission" date="2024-06" db="EMBL/GenBank/DDBJ databases">
        <title>A chromosome-level genome assembly of beet webworm, Loxostege sticticalis.</title>
        <authorList>
            <person name="Zhang Y."/>
        </authorList>
    </citation>
    <scope>NUCLEOTIDE SEQUENCE [LARGE SCALE GENOMIC DNA]</scope>
    <source>
        <strain evidence="4">AQ028</strain>
        <tissue evidence="4">Male pupae</tissue>
    </source>
</reference>
<protein>
    <recommendedName>
        <fullName evidence="6">SWIM-type domain-containing protein</fullName>
    </recommendedName>
</protein>
<keyword evidence="1" id="KW-0862">Zinc</keyword>
<name>A0ABD0T8X3_LOXSC</name>
<feature type="domain" description="SAP" evidence="2">
    <location>
        <begin position="2"/>
        <end position="36"/>
    </location>
</feature>
<dbReference type="GO" id="GO:0008270">
    <property type="term" value="F:zinc ion binding"/>
    <property type="evidence" value="ECO:0007669"/>
    <property type="project" value="UniProtKB-KW"/>
</dbReference>
<dbReference type="InterPro" id="IPR036361">
    <property type="entry name" value="SAP_dom_sf"/>
</dbReference>
<dbReference type="EMBL" id="JBEDNZ010000008">
    <property type="protein sequence ID" value="KAL0839831.1"/>
    <property type="molecule type" value="Genomic_DNA"/>
</dbReference>